<name>A0A2V0PEE1_9CHLO</name>
<comment type="similarity">
    <text evidence="1">Belongs to the 4-hydroxybenzoyl-CoA thioesterase family.</text>
</comment>
<protein>
    <submittedName>
        <fullName evidence="4">Acyl-acyl carrier thioesterase chloroplastic-like</fullName>
    </submittedName>
</protein>
<dbReference type="GO" id="GO:0016297">
    <property type="term" value="F:fatty acyl-[ACP] hydrolase activity"/>
    <property type="evidence" value="ECO:0007669"/>
    <property type="project" value="TreeGrafter"/>
</dbReference>
<dbReference type="InterPro" id="IPR050563">
    <property type="entry name" value="4-hydroxybenzoyl-CoA_TE"/>
</dbReference>
<feature type="region of interest" description="Disordered" evidence="3">
    <location>
        <begin position="14"/>
        <end position="64"/>
    </location>
</feature>
<feature type="compositionally biased region" description="Low complexity" evidence="3">
    <location>
        <begin position="14"/>
        <end position="50"/>
    </location>
</feature>
<dbReference type="SUPFAM" id="SSF54637">
    <property type="entry name" value="Thioesterase/thiol ester dehydrase-isomerase"/>
    <property type="match status" value="1"/>
</dbReference>
<keyword evidence="2" id="KW-0378">Hydrolase</keyword>
<reference evidence="4 5" key="1">
    <citation type="journal article" date="2018" name="Sci. Rep.">
        <title>Raphidocelis subcapitata (=Pseudokirchneriella subcapitata) provides an insight into genome evolution and environmental adaptations in the Sphaeropleales.</title>
        <authorList>
            <person name="Suzuki S."/>
            <person name="Yamaguchi H."/>
            <person name="Nakajima N."/>
            <person name="Kawachi M."/>
        </authorList>
    </citation>
    <scope>NUCLEOTIDE SEQUENCE [LARGE SCALE GENOMIC DNA]</scope>
    <source>
        <strain evidence="4 5">NIES-35</strain>
    </source>
</reference>
<dbReference type="FunCoup" id="A0A2V0PEE1">
    <property type="interactions" value="14"/>
</dbReference>
<evidence type="ECO:0000256" key="1">
    <source>
        <dbReference type="ARBA" id="ARBA00005953"/>
    </source>
</evidence>
<dbReference type="AlphaFoldDB" id="A0A2V0PEE1"/>
<evidence type="ECO:0000256" key="3">
    <source>
        <dbReference type="SAM" id="MobiDB-lite"/>
    </source>
</evidence>
<dbReference type="Proteomes" id="UP000247498">
    <property type="component" value="Unassembled WGS sequence"/>
</dbReference>
<dbReference type="GO" id="GO:0009507">
    <property type="term" value="C:chloroplast"/>
    <property type="evidence" value="ECO:0007669"/>
    <property type="project" value="TreeGrafter"/>
</dbReference>
<dbReference type="InterPro" id="IPR029069">
    <property type="entry name" value="HotDog_dom_sf"/>
</dbReference>
<dbReference type="PANTHER" id="PTHR31793">
    <property type="entry name" value="4-HYDROXYBENZOYL-COA THIOESTERASE FAMILY MEMBER"/>
    <property type="match status" value="1"/>
</dbReference>
<accession>A0A2V0PEE1</accession>
<dbReference type="CDD" id="cd00586">
    <property type="entry name" value="4HBT"/>
    <property type="match status" value="1"/>
</dbReference>
<gene>
    <name evidence="4" type="ORF">Rsub_09055</name>
</gene>
<evidence type="ECO:0000313" key="4">
    <source>
        <dbReference type="EMBL" id="GBF96260.1"/>
    </source>
</evidence>
<dbReference type="InParanoid" id="A0A2V0PEE1"/>
<organism evidence="4 5">
    <name type="scientific">Raphidocelis subcapitata</name>
    <dbReference type="NCBI Taxonomy" id="307507"/>
    <lineage>
        <taxon>Eukaryota</taxon>
        <taxon>Viridiplantae</taxon>
        <taxon>Chlorophyta</taxon>
        <taxon>core chlorophytes</taxon>
        <taxon>Chlorophyceae</taxon>
        <taxon>CS clade</taxon>
        <taxon>Sphaeropleales</taxon>
        <taxon>Selenastraceae</taxon>
        <taxon>Raphidocelis</taxon>
    </lineage>
</organism>
<comment type="caution">
    <text evidence="4">The sequence shown here is derived from an EMBL/GenBank/DDBJ whole genome shotgun (WGS) entry which is preliminary data.</text>
</comment>
<dbReference type="Pfam" id="PF13279">
    <property type="entry name" value="4HBT_2"/>
    <property type="match status" value="1"/>
</dbReference>
<sequence length="233" mass="24453">MQAIASHVQQRQAVAAARAPGGGTAAARVRAARRVQPAGPAAGPAAAAAAPRRRPRCRSTAPATAEAATALRVPDWPGGVHSERLEVRDTELDQFGVVNNNRYGEYMQHGRHRALKSMGAGVGDYQRRGTLMALSELNIRFKAPLRSGDAFRVETSVEQVTAARLVMRQAVVREAPPGEREALCAEGVATVVFIDAGYKPMRLPAADRAVFEALRAAAAAVAAGGGDGNDNGK</sequence>
<dbReference type="EMBL" id="BDRX01000077">
    <property type="protein sequence ID" value="GBF96260.1"/>
    <property type="molecule type" value="Genomic_DNA"/>
</dbReference>
<evidence type="ECO:0000313" key="5">
    <source>
        <dbReference type="Proteomes" id="UP000247498"/>
    </source>
</evidence>
<evidence type="ECO:0000256" key="2">
    <source>
        <dbReference type="ARBA" id="ARBA00022801"/>
    </source>
</evidence>
<proteinExistence type="inferred from homology"/>
<dbReference type="Gene3D" id="3.10.129.10">
    <property type="entry name" value="Hotdog Thioesterase"/>
    <property type="match status" value="1"/>
</dbReference>
<dbReference type="OrthoDB" id="588330at2759"/>
<keyword evidence="5" id="KW-1185">Reference proteome</keyword>
<dbReference type="PANTHER" id="PTHR31793:SF27">
    <property type="entry name" value="NOVEL THIOESTERASE SUPERFAMILY DOMAIN AND SAPOSIN A-TYPE DOMAIN CONTAINING PROTEIN (0610012H03RIK)"/>
    <property type="match status" value="1"/>
</dbReference>